<dbReference type="RefSeq" id="WP_070174546.1">
    <property type="nucleotide sequence ID" value="NZ_BMJR01000004.1"/>
</dbReference>
<organism evidence="2 3">
    <name type="scientific">Alteromonas lipolytica</name>
    <dbReference type="NCBI Taxonomy" id="1856405"/>
    <lineage>
        <taxon>Bacteria</taxon>
        <taxon>Pseudomonadati</taxon>
        <taxon>Pseudomonadota</taxon>
        <taxon>Gammaproteobacteria</taxon>
        <taxon>Alteromonadales</taxon>
        <taxon>Alteromonadaceae</taxon>
        <taxon>Alteromonas/Salinimonas group</taxon>
        <taxon>Alteromonas</taxon>
    </lineage>
</organism>
<dbReference type="AlphaFoldDB" id="A0A1E8FKZ4"/>
<evidence type="ECO:0000313" key="3">
    <source>
        <dbReference type="Proteomes" id="UP000176037"/>
    </source>
</evidence>
<dbReference type="OrthoDB" id="9913706at2"/>
<keyword evidence="3" id="KW-1185">Reference proteome</keyword>
<feature type="transmembrane region" description="Helical" evidence="1">
    <location>
        <begin position="126"/>
        <end position="147"/>
    </location>
</feature>
<keyword evidence="1" id="KW-1133">Transmembrane helix</keyword>
<protein>
    <submittedName>
        <fullName evidence="2">Uncharacterized protein</fullName>
    </submittedName>
</protein>
<reference evidence="2 3" key="1">
    <citation type="submission" date="2016-09" db="EMBL/GenBank/DDBJ databases">
        <title>Alteromonas lipolytica, a new species isolated from sea water.</title>
        <authorList>
            <person name="Wu Y.-H."/>
            <person name="Cheng H."/>
            <person name="Xu X.-W."/>
        </authorList>
    </citation>
    <scope>NUCLEOTIDE SEQUENCE [LARGE SCALE GENOMIC DNA]</scope>
    <source>
        <strain evidence="2 3">JW12</strain>
    </source>
</reference>
<gene>
    <name evidence="2" type="ORF">BFC17_00720</name>
</gene>
<evidence type="ECO:0000256" key="1">
    <source>
        <dbReference type="SAM" id="Phobius"/>
    </source>
</evidence>
<proteinExistence type="predicted"/>
<keyword evidence="1" id="KW-0472">Membrane</keyword>
<name>A0A1E8FKZ4_9ALTE</name>
<keyword evidence="1" id="KW-0812">Transmembrane</keyword>
<dbReference type="EMBL" id="MJIC01000001">
    <property type="protein sequence ID" value="OFI36436.1"/>
    <property type="molecule type" value="Genomic_DNA"/>
</dbReference>
<evidence type="ECO:0000313" key="2">
    <source>
        <dbReference type="EMBL" id="OFI36436.1"/>
    </source>
</evidence>
<comment type="caution">
    <text evidence="2">The sequence shown here is derived from an EMBL/GenBank/DDBJ whole genome shotgun (WGS) entry which is preliminary data.</text>
</comment>
<sequence length="152" mass="16953">MTKLYISILLILIGLASSIWIQKQIDAEVPKIEEYSVVSSYKPVKFKTRQTGGKPSYEITTFTVSDVEFVITENNPFYTHVLSALSAGGKLRVWYKPTDNSKLVYQLSQNNNIVAPFDKLVHINGYSGGGAAIIPILLAIVFVFSWYRISGT</sequence>
<dbReference type="Proteomes" id="UP000176037">
    <property type="component" value="Unassembled WGS sequence"/>
</dbReference>
<accession>A0A1E8FKZ4</accession>